<feature type="region of interest" description="Disordered" evidence="1">
    <location>
        <begin position="79"/>
        <end position="99"/>
    </location>
</feature>
<protein>
    <submittedName>
        <fullName evidence="2">Uncharacterized protein</fullName>
    </submittedName>
</protein>
<comment type="caution">
    <text evidence="2">The sequence shown here is derived from an EMBL/GenBank/DDBJ whole genome shotgun (WGS) entry which is preliminary data.</text>
</comment>
<evidence type="ECO:0000256" key="1">
    <source>
        <dbReference type="SAM" id="MobiDB-lite"/>
    </source>
</evidence>
<proteinExistence type="predicted"/>
<accession>A0A9W8YW12</accession>
<keyword evidence="3" id="KW-1185">Reference proteome</keyword>
<organism evidence="2 3">
    <name type="scientific">Gnomoniopsis smithogilvyi</name>
    <dbReference type="NCBI Taxonomy" id="1191159"/>
    <lineage>
        <taxon>Eukaryota</taxon>
        <taxon>Fungi</taxon>
        <taxon>Dikarya</taxon>
        <taxon>Ascomycota</taxon>
        <taxon>Pezizomycotina</taxon>
        <taxon>Sordariomycetes</taxon>
        <taxon>Sordariomycetidae</taxon>
        <taxon>Diaporthales</taxon>
        <taxon>Gnomoniaceae</taxon>
        <taxon>Gnomoniopsis</taxon>
    </lineage>
</organism>
<reference evidence="2" key="1">
    <citation type="submission" date="2022-10" db="EMBL/GenBank/DDBJ databases">
        <title>Tapping the CABI collections for fungal endophytes: first genome assemblies for Collariella, Neodidymelliopsis, Ascochyta clinopodiicola, Didymella pomorum, Didymosphaeria variabile, Neocosmospora piperis and Neocucurbitaria cava.</title>
        <authorList>
            <person name="Hill R."/>
        </authorList>
    </citation>
    <scope>NUCLEOTIDE SEQUENCE</scope>
    <source>
        <strain evidence="2">IMI 355082</strain>
    </source>
</reference>
<name>A0A9W8YW12_9PEZI</name>
<dbReference type="Proteomes" id="UP001140453">
    <property type="component" value="Unassembled WGS sequence"/>
</dbReference>
<evidence type="ECO:0000313" key="2">
    <source>
        <dbReference type="EMBL" id="KAJ4391527.1"/>
    </source>
</evidence>
<dbReference type="EMBL" id="JAPEVB010000003">
    <property type="protein sequence ID" value="KAJ4391527.1"/>
    <property type="molecule type" value="Genomic_DNA"/>
</dbReference>
<sequence length="353" mass="39064">MPPKAATKRSAPAGESQAKKAKTSAAAQAPPPGLAKSKRWAAVSASRNVDYEFKLAVQDTSRAHAYICVCKPWFVEGDDDDDDEEGSSDDEGAPQASRNRVKVKCDGGKNCPTFNDHEAYGFLEICQNMMLDWDEAETWQEQWIVCEGLALFLLGKGQRFYMIDDGGNAAAFAQLIGRLFLTMLARLGAENLLDENAAVKNLGLIMALYIKIASIFRNVCLLDEDKEEICTKPSRFTWTPDRFDDYINAYAAKFGITLRGLDDIEELTADLDTDVSLPALQGCWGWSRSFESYEKRYASSPPMGPSQSQIGGDGLDIITWTGAERKRYNFDRKDPLSAAILKDIKKGMVMCLG</sequence>
<feature type="compositionally biased region" description="Acidic residues" evidence="1">
    <location>
        <begin position="79"/>
        <end position="92"/>
    </location>
</feature>
<feature type="region of interest" description="Disordered" evidence="1">
    <location>
        <begin position="1"/>
        <end position="38"/>
    </location>
</feature>
<dbReference type="OrthoDB" id="10037289at2759"/>
<dbReference type="AlphaFoldDB" id="A0A9W8YW12"/>
<gene>
    <name evidence="2" type="ORF">N0V93_005145</name>
</gene>
<evidence type="ECO:0000313" key="3">
    <source>
        <dbReference type="Proteomes" id="UP001140453"/>
    </source>
</evidence>